<dbReference type="InterPro" id="IPR011029">
    <property type="entry name" value="DEATH-like_dom_sf"/>
</dbReference>
<dbReference type="EMBL" id="JAIWYP010000003">
    <property type="protein sequence ID" value="KAH3853381.1"/>
    <property type="molecule type" value="Genomic_DNA"/>
</dbReference>
<dbReference type="AlphaFoldDB" id="A0A9D4R371"/>
<reference evidence="1" key="2">
    <citation type="submission" date="2020-11" db="EMBL/GenBank/DDBJ databases">
        <authorList>
            <person name="McCartney M.A."/>
            <person name="Auch B."/>
            <person name="Kono T."/>
            <person name="Mallez S."/>
            <person name="Becker A."/>
            <person name="Gohl D.M."/>
            <person name="Silverstein K.A.T."/>
            <person name="Koren S."/>
            <person name="Bechman K.B."/>
            <person name="Herman A."/>
            <person name="Abrahante J.E."/>
            <person name="Garbe J."/>
        </authorList>
    </citation>
    <scope>NUCLEOTIDE SEQUENCE</scope>
    <source>
        <strain evidence="1">Duluth1</strain>
        <tissue evidence="1">Whole animal</tissue>
    </source>
</reference>
<accession>A0A9D4R371</accession>
<gene>
    <name evidence="1" type="ORF">DPMN_095903</name>
</gene>
<comment type="caution">
    <text evidence="1">The sequence shown here is derived from an EMBL/GenBank/DDBJ whole genome shotgun (WGS) entry which is preliminary data.</text>
</comment>
<protein>
    <submittedName>
        <fullName evidence="1">Uncharacterized protein</fullName>
    </submittedName>
</protein>
<keyword evidence="2" id="KW-1185">Reference proteome</keyword>
<evidence type="ECO:0000313" key="1">
    <source>
        <dbReference type="EMBL" id="KAH3853381.1"/>
    </source>
</evidence>
<evidence type="ECO:0000313" key="2">
    <source>
        <dbReference type="Proteomes" id="UP000828390"/>
    </source>
</evidence>
<sequence length="67" mass="8027">MGERLGIPQETISQWKRWKIEQPMFYMLQTWSQSSGATVRMLHRHLVSPQMRCTLLAKRISDFYKVD</sequence>
<reference evidence="1" key="1">
    <citation type="journal article" date="2019" name="bioRxiv">
        <title>The Genome of the Zebra Mussel, Dreissena polymorpha: A Resource for Invasive Species Research.</title>
        <authorList>
            <person name="McCartney M.A."/>
            <person name="Auch B."/>
            <person name="Kono T."/>
            <person name="Mallez S."/>
            <person name="Zhang Y."/>
            <person name="Obille A."/>
            <person name="Becker A."/>
            <person name="Abrahante J.E."/>
            <person name="Garbe J."/>
            <person name="Badalamenti J.P."/>
            <person name="Herman A."/>
            <person name="Mangelson H."/>
            <person name="Liachko I."/>
            <person name="Sullivan S."/>
            <person name="Sone E.D."/>
            <person name="Koren S."/>
            <person name="Silverstein K.A.T."/>
            <person name="Beckman K.B."/>
            <person name="Gohl D.M."/>
        </authorList>
    </citation>
    <scope>NUCLEOTIDE SEQUENCE</scope>
    <source>
        <strain evidence="1">Duluth1</strain>
        <tissue evidence="1">Whole animal</tissue>
    </source>
</reference>
<dbReference type="Proteomes" id="UP000828390">
    <property type="component" value="Unassembled WGS sequence"/>
</dbReference>
<dbReference type="Gene3D" id="1.10.533.10">
    <property type="entry name" value="Death Domain, Fas"/>
    <property type="match status" value="1"/>
</dbReference>
<organism evidence="1 2">
    <name type="scientific">Dreissena polymorpha</name>
    <name type="common">Zebra mussel</name>
    <name type="synonym">Mytilus polymorpha</name>
    <dbReference type="NCBI Taxonomy" id="45954"/>
    <lineage>
        <taxon>Eukaryota</taxon>
        <taxon>Metazoa</taxon>
        <taxon>Spiralia</taxon>
        <taxon>Lophotrochozoa</taxon>
        <taxon>Mollusca</taxon>
        <taxon>Bivalvia</taxon>
        <taxon>Autobranchia</taxon>
        <taxon>Heteroconchia</taxon>
        <taxon>Euheterodonta</taxon>
        <taxon>Imparidentia</taxon>
        <taxon>Neoheterodontei</taxon>
        <taxon>Myida</taxon>
        <taxon>Dreissenoidea</taxon>
        <taxon>Dreissenidae</taxon>
        <taxon>Dreissena</taxon>
    </lineage>
</organism>
<proteinExistence type="predicted"/>
<name>A0A9D4R371_DREPO</name>